<dbReference type="InterPro" id="IPR011335">
    <property type="entry name" value="Restrct_endonuc-II-like"/>
</dbReference>
<dbReference type="SUPFAM" id="SSF52980">
    <property type="entry name" value="Restriction endonuclease-like"/>
    <property type="match status" value="1"/>
</dbReference>
<comment type="caution">
    <text evidence="1">The sequence shown here is derived from an EMBL/GenBank/DDBJ whole genome shotgun (WGS) entry which is preliminary data.</text>
</comment>
<name>A0ABS5UPP0_9BIFI</name>
<accession>A0ABS5UPP0</accession>
<evidence type="ECO:0008006" key="3">
    <source>
        <dbReference type="Google" id="ProtNLM"/>
    </source>
</evidence>
<protein>
    <recommendedName>
        <fullName evidence="3">DUF559 domain-containing protein</fullName>
    </recommendedName>
</protein>
<evidence type="ECO:0000313" key="1">
    <source>
        <dbReference type="EMBL" id="MBT1172884.1"/>
    </source>
</evidence>
<reference evidence="1 2" key="1">
    <citation type="journal article" date="2021" name="Environ. Microbiol.">
        <title>Genetic insights into the dark matter of the mammalian gut microbiota through targeted genome reconstruction.</title>
        <authorList>
            <person name="Lugli G.A."/>
            <person name="Alessandri G."/>
            <person name="Milani C."/>
            <person name="Viappiani A."/>
            <person name="Fontana F."/>
            <person name="Tarracchini C."/>
            <person name="Mancabelli L."/>
            <person name="Argentini C."/>
            <person name="Ruiz L."/>
            <person name="Margolles A."/>
            <person name="van Sinderen D."/>
            <person name="Turroni F."/>
            <person name="Ventura M."/>
        </authorList>
    </citation>
    <scope>NUCLEOTIDE SEQUENCE [LARGE SCALE GENOMIC DNA]</scope>
    <source>
        <strain evidence="1 2">MA2</strain>
    </source>
</reference>
<gene>
    <name evidence="1" type="ORF">JS528_05855</name>
</gene>
<sequence length="280" mass="31535">MREGIVADRRMERERCNAAARRTHAPLHIGYLNAVRYWGAPVPRDCSLDASSVHAVVSEAGMRRRVKGVVFHVFRGAEEYRKESYESFWVSSPAMTWAQMAPHCGVEDLAAIGAAMLSRDTRRKVATLDELKGYVDASARFIGRKKCLAALPYIVENTDSPPETQLFGALADTGVGRPTPNYRVEMGDSYVLLDMAYPDCKVAFEYQGYYHGGPDQMLSDAARLNRLQARGWVIVYVTADNFRTVEARRTFMVMARTIVMRQRYLAAFCRTWLGAENGSR</sequence>
<keyword evidence="2" id="KW-1185">Reference proteome</keyword>
<dbReference type="Gene3D" id="3.40.960.10">
    <property type="entry name" value="VSR Endonuclease"/>
    <property type="match status" value="1"/>
</dbReference>
<dbReference type="RefSeq" id="WP_214358284.1">
    <property type="nucleotide sequence ID" value="NZ_JAFEJS010000005.1"/>
</dbReference>
<organism evidence="1 2">
    <name type="scientific">Bifidobacterium santillanense</name>
    <dbReference type="NCBI Taxonomy" id="2809028"/>
    <lineage>
        <taxon>Bacteria</taxon>
        <taxon>Bacillati</taxon>
        <taxon>Actinomycetota</taxon>
        <taxon>Actinomycetes</taxon>
        <taxon>Bifidobacteriales</taxon>
        <taxon>Bifidobacteriaceae</taxon>
        <taxon>Bifidobacterium</taxon>
    </lineage>
</organism>
<evidence type="ECO:0000313" key="2">
    <source>
        <dbReference type="Proteomes" id="UP000773064"/>
    </source>
</evidence>
<dbReference type="EMBL" id="JAFEJS010000005">
    <property type="protein sequence ID" value="MBT1172884.1"/>
    <property type="molecule type" value="Genomic_DNA"/>
</dbReference>
<dbReference type="Proteomes" id="UP000773064">
    <property type="component" value="Unassembled WGS sequence"/>
</dbReference>
<proteinExistence type="predicted"/>